<dbReference type="InterPro" id="IPR023346">
    <property type="entry name" value="Lysozyme-like_dom_sf"/>
</dbReference>
<gene>
    <name evidence="4" type="ORF">HMPREF6485_1957</name>
</gene>
<keyword evidence="5" id="KW-1185">Reference proteome</keyword>
<comment type="caution">
    <text evidence="4">The sequence shown here is derived from an EMBL/GenBank/DDBJ whole genome shotgun (WGS) entry which is preliminary data.</text>
</comment>
<organism evidence="4 5">
    <name type="scientific">Segatella buccae ATCC 33574</name>
    <dbReference type="NCBI Taxonomy" id="873513"/>
    <lineage>
        <taxon>Bacteria</taxon>
        <taxon>Pseudomonadati</taxon>
        <taxon>Bacteroidota</taxon>
        <taxon>Bacteroidia</taxon>
        <taxon>Bacteroidales</taxon>
        <taxon>Prevotellaceae</taxon>
        <taxon>Segatella</taxon>
    </lineage>
</organism>
<evidence type="ECO:0000313" key="5">
    <source>
        <dbReference type="Proteomes" id="UP000003112"/>
    </source>
</evidence>
<dbReference type="eggNOG" id="COG4623">
    <property type="taxonomic scope" value="Bacteria"/>
</dbReference>
<dbReference type="PANTHER" id="PTHR37423:SF2">
    <property type="entry name" value="MEMBRANE-BOUND LYTIC MUREIN TRANSGLYCOSYLASE C"/>
    <property type="match status" value="1"/>
</dbReference>
<evidence type="ECO:0000256" key="2">
    <source>
        <dbReference type="SAM" id="SignalP"/>
    </source>
</evidence>
<dbReference type="InterPro" id="IPR008258">
    <property type="entry name" value="Transglycosylase_SLT_dom_1"/>
</dbReference>
<dbReference type="Gene3D" id="3.40.190.10">
    <property type="entry name" value="Periplasmic binding protein-like II"/>
    <property type="match status" value="1"/>
</dbReference>
<dbReference type="EMBL" id="AEPD01000030">
    <property type="protein sequence ID" value="EFU30083.1"/>
    <property type="molecule type" value="Genomic_DNA"/>
</dbReference>
<dbReference type="Proteomes" id="UP000003112">
    <property type="component" value="Unassembled WGS sequence"/>
</dbReference>
<evidence type="ECO:0000313" key="4">
    <source>
        <dbReference type="EMBL" id="EFU30083.1"/>
    </source>
</evidence>
<dbReference type="STRING" id="873513.HMPREF6485_1957"/>
<dbReference type="SUPFAM" id="SSF53955">
    <property type="entry name" value="Lysozyme-like"/>
    <property type="match status" value="1"/>
</dbReference>
<dbReference type="PROSITE" id="PS51257">
    <property type="entry name" value="PROKAR_LIPOPROTEIN"/>
    <property type="match status" value="1"/>
</dbReference>
<dbReference type="HOGENOM" id="CLU_027494_2_1_10"/>
<dbReference type="PANTHER" id="PTHR37423">
    <property type="entry name" value="SOLUBLE LYTIC MUREIN TRANSGLYCOSYLASE-RELATED"/>
    <property type="match status" value="1"/>
</dbReference>
<dbReference type="AlphaFoldDB" id="E6K8M1"/>
<evidence type="ECO:0000259" key="3">
    <source>
        <dbReference type="Pfam" id="PF01464"/>
    </source>
</evidence>
<dbReference type="Gene3D" id="1.10.530.10">
    <property type="match status" value="1"/>
</dbReference>
<accession>E6K8M1</accession>
<name>E6K8M1_9BACT</name>
<feature type="domain" description="Transglycosylase SLT" evidence="3">
    <location>
        <begin position="202"/>
        <end position="316"/>
    </location>
</feature>
<dbReference type="RefSeq" id="WP_004346071.1">
    <property type="nucleotide sequence ID" value="NZ_GL586311.1"/>
</dbReference>
<evidence type="ECO:0000256" key="1">
    <source>
        <dbReference type="ARBA" id="ARBA00007734"/>
    </source>
</evidence>
<reference evidence="4 5" key="1">
    <citation type="submission" date="2010-10" db="EMBL/GenBank/DDBJ databases">
        <authorList>
            <person name="Muzny D."/>
            <person name="Qin X."/>
            <person name="Deng J."/>
            <person name="Jiang H."/>
            <person name="Liu Y."/>
            <person name="Qu J."/>
            <person name="Song X.-Z."/>
            <person name="Zhang L."/>
            <person name="Thornton R."/>
            <person name="Coyle M."/>
            <person name="Francisco L."/>
            <person name="Jackson L."/>
            <person name="Javaid M."/>
            <person name="Korchina V."/>
            <person name="Kovar C."/>
            <person name="Mata R."/>
            <person name="Mathew T."/>
            <person name="Ngo R."/>
            <person name="Nguyen L."/>
            <person name="Nguyen N."/>
            <person name="Okwuonu G."/>
            <person name="Ongeri F."/>
            <person name="Pham C."/>
            <person name="Simmons D."/>
            <person name="Wilczek-Boney K."/>
            <person name="Hale W."/>
            <person name="Jakkamsetti A."/>
            <person name="Pham P."/>
            <person name="Ruth R."/>
            <person name="San Lucas F."/>
            <person name="Warren J."/>
            <person name="Zhang J."/>
            <person name="Zhao Z."/>
            <person name="Zhou C."/>
            <person name="Zhu D."/>
            <person name="Lee S."/>
            <person name="Bess C."/>
            <person name="Blankenburg K."/>
            <person name="Forbes L."/>
            <person name="Fu Q."/>
            <person name="Gubbala S."/>
            <person name="Hirani K."/>
            <person name="Jayaseelan J.C."/>
            <person name="Lara F."/>
            <person name="Munidasa M."/>
            <person name="Palculict T."/>
            <person name="Patil S."/>
            <person name="Pu L.-L."/>
            <person name="Saada N."/>
            <person name="Tang L."/>
            <person name="Weissenberger G."/>
            <person name="Zhu Y."/>
            <person name="Hemphill L."/>
            <person name="Shang Y."/>
            <person name="Youmans B."/>
            <person name="Ayvaz T."/>
            <person name="Ross M."/>
            <person name="Santibanez J."/>
            <person name="Aqrawi P."/>
            <person name="Gross S."/>
            <person name="Joshi V."/>
            <person name="Fowler G."/>
            <person name="Nazareth L."/>
            <person name="Reid J."/>
            <person name="Worley K."/>
            <person name="Petrosino J."/>
            <person name="Highlander S."/>
            <person name="Gibbs R."/>
        </authorList>
    </citation>
    <scope>NUCLEOTIDE SEQUENCE [LARGE SCALE GENOMIC DNA]</scope>
    <source>
        <strain evidence="4 5">ATCC 33574</strain>
    </source>
</reference>
<protein>
    <submittedName>
        <fullName evidence="4">Transglycosylase SLT domain protein</fullName>
    </submittedName>
</protein>
<feature type="signal peptide" evidence="2">
    <location>
        <begin position="1"/>
        <end position="21"/>
    </location>
</feature>
<dbReference type="SUPFAM" id="SSF53850">
    <property type="entry name" value="Periplasmic binding protein-like II"/>
    <property type="match status" value="1"/>
</dbReference>
<keyword evidence="2" id="KW-0732">Signal</keyword>
<dbReference type="CDD" id="cd13403">
    <property type="entry name" value="MLTF-like"/>
    <property type="match status" value="1"/>
</dbReference>
<feature type="chain" id="PRO_5003205206" evidence="2">
    <location>
        <begin position="22"/>
        <end position="395"/>
    </location>
</feature>
<dbReference type="Pfam" id="PF01464">
    <property type="entry name" value="SLT"/>
    <property type="match status" value="1"/>
</dbReference>
<comment type="similarity">
    <text evidence="1">Belongs to the transglycosylase Slt family.</text>
</comment>
<dbReference type="GeneID" id="93536687"/>
<proteinExistence type="inferred from homology"/>
<sequence>MKEYLLIVFSVFMLIACQSNQQPVVTPWGTTLTEDADTAEATGNFSLPDIIKNGELIMLTISGPETYYDYHDHGMGLQYLLCEKFAQKLGVSLRVEVCKDTAEMVKRLAKGDGDVIAFPLPKTTKGDLQFCGAGIDSLQVQWAVKKDNKELADTLNNWFRPDMIAEVKSEESFMLSSRSVIRHVYSPMLNRSKGVISEYDRYFQMYAPMARMDWRMMAAQCYQESCFDPKARSWAGALGLMQIMPGTAAHLGLPISQIHNPEDNIAASARYMAELGGLFNDIADPGQRCWFVLASYNGGYHHIRDAMALARREGRNAHNWGEVAEFVLKLREARFYNAPIVKYGYMRGNETVDYVDRIRNRWAEYRGVAKGGGIGLSSFHGMTPQRAKRKNKFKL</sequence>